<evidence type="ECO:0000313" key="3">
    <source>
        <dbReference type="Proteomes" id="UP000832034"/>
    </source>
</evidence>
<dbReference type="EMBL" id="CP091512">
    <property type="protein sequence ID" value="UOO93730.1"/>
    <property type="molecule type" value="Genomic_DNA"/>
</dbReference>
<dbReference type="EC" id="1.3.1.-" evidence="2"/>
<dbReference type="InterPro" id="IPR013785">
    <property type="entry name" value="Aldolase_TIM"/>
</dbReference>
<feature type="domain" description="NADH:flavin oxidoreductase/NADH oxidase N-terminal" evidence="1">
    <location>
        <begin position="1"/>
        <end position="329"/>
    </location>
</feature>
<dbReference type="InterPro" id="IPR001155">
    <property type="entry name" value="OxRdtase_FMN_N"/>
</dbReference>
<dbReference type="CDD" id="cd02933">
    <property type="entry name" value="OYE_like_FMN"/>
    <property type="match status" value="1"/>
</dbReference>
<reference evidence="2" key="1">
    <citation type="submission" date="2021-12" db="EMBL/GenBank/DDBJ databases">
        <authorList>
            <person name="Veyrier F.J."/>
        </authorList>
    </citation>
    <scope>NUCLEOTIDE SEQUENCE</scope>
    <source>
        <strain evidence="2">SAG 1488-6</strain>
    </source>
</reference>
<keyword evidence="2" id="KW-0560">Oxidoreductase</keyword>
<evidence type="ECO:0000259" key="1">
    <source>
        <dbReference type="Pfam" id="PF00724"/>
    </source>
</evidence>
<reference evidence="2" key="2">
    <citation type="journal article" date="2022" name="Res Sq">
        <title>Evolution of multicellular longitudinally dividing oral cavity symbionts (Neisseriaceae).</title>
        <authorList>
            <person name="Nyongesa S."/>
            <person name="Weber P."/>
            <person name="Bernet E."/>
            <person name="Pullido F."/>
            <person name="Nieckarz M."/>
            <person name="Delaby M."/>
            <person name="Nieves C."/>
            <person name="Viehboeck T."/>
            <person name="Krause N."/>
            <person name="Rivera-Millot A."/>
            <person name="Nakamura A."/>
            <person name="Vischer N."/>
            <person name="VanNieuwenhze M."/>
            <person name="Brun Y."/>
            <person name="Cava F."/>
            <person name="Bulgheresi S."/>
            <person name="Veyrier F."/>
        </authorList>
    </citation>
    <scope>NUCLEOTIDE SEQUENCE</scope>
    <source>
        <strain evidence="2">SAG 1488-6</strain>
    </source>
</reference>
<proteinExistence type="predicted"/>
<dbReference type="InterPro" id="IPR045247">
    <property type="entry name" value="Oye-like"/>
</dbReference>
<dbReference type="Pfam" id="PF00724">
    <property type="entry name" value="Oxidored_FMN"/>
    <property type="match status" value="1"/>
</dbReference>
<dbReference type="PANTHER" id="PTHR22893">
    <property type="entry name" value="NADH OXIDOREDUCTASE-RELATED"/>
    <property type="match status" value="1"/>
</dbReference>
<name>A0ABY4EDA3_VITST</name>
<keyword evidence="3" id="KW-1185">Reference proteome</keyword>
<dbReference type="GO" id="GO:0016491">
    <property type="term" value="F:oxidoreductase activity"/>
    <property type="evidence" value="ECO:0007669"/>
    <property type="project" value="UniProtKB-KW"/>
</dbReference>
<dbReference type="NCBIfam" id="NF007899">
    <property type="entry name" value="PRK10605.1"/>
    <property type="match status" value="1"/>
</dbReference>
<gene>
    <name evidence="2" type="primary">nemA</name>
    <name evidence="2" type="ORF">LVJ81_09775</name>
</gene>
<evidence type="ECO:0000313" key="2">
    <source>
        <dbReference type="EMBL" id="UOO93730.1"/>
    </source>
</evidence>
<dbReference type="Gene3D" id="3.20.20.70">
    <property type="entry name" value="Aldolase class I"/>
    <property type="match status" value="1"/>
</dbReference>
<dbReference type="PANTHER" id="PTHR22893:SF91">
    <property type="entry name" value="NADPH DEHYDROGENASE 2-RELATED"/>
    <property type="match status" value="1"/>
</dbReference>
<protein>
    <submittedName>
        <fullName evidence="2">N-ethylmaleimide reductase</fullName>
        <ecNumber evidence="2">1.3.1.-</ecNumber>
    </submittedName>
</protein>
<sequence length="358" mass="38790">MTLSNRIIMAPLTRLRSIEPGDIPGPLAAQYYAQRASAGFIIAEATQISAQAKGYAGAPGLHTDEQQAAWKNVTAAVHAQGGKIGVQLWHTGLVSHQSLQPEGLAPISASAVDIEAVRTSLKDAQGQVYRVDTTATRAASLAEIEQVIADFAAATKRAQAAGFDFVEIHAAHGYLLHQFLLSSINHRDDQYGGSFENRSRLIMDVVDACIAAWDSEHVGIRISPLGKFNGMPSDLGEAESLQLIEQLHQKGVLYLHISEPDYAGEASLSDELRQQIRQRFTGCLIGAGLYTPEKAQRLIDANLIDAAAFGRAFIANPDYPERIAQQSDLNPYRAETVYGGDAKGYTDYPFLSTHIESM</sequence>
<dbReference type="SUPFAM" id="SSF51395">
    <property type="entry name" value="FMN-linked oxidoreductases"/>
    <property type="match status" value="1"/>
</dbReference>
<dbReference type="Proteomes" id="UP000832034">
    <property type="component" value="Chromosome"/>
</dbReference>
<accession>A0ABY4EDA3</accession>
<organism evidence="2 3">
    <name type="scientific">Vitreoscilla stercoraria</name>
    <dbReference type="NCBI Taxonomy" id="61"/>
    <lineage>
        <taxon>Bacteria</taxon>
        <taxon>Pseudomonadati</taxon>
        <taxon>Pseudomonadota</taxon>
        <taxon>Betaproteobacteria</taxon>
        <taxon>Neisseriales</taxon>
        <taxon>Neisseriaceae</taxon>
        <taxon>Vitreoscilla</taxon>
    </lineage>
</organism>